<evidence type="ECO:0000313" key="1">
    <source>
        <dbReference type="EMBL" id="CAI8037625.1"/>
    </source>
</evidence>
<sequence>DSTSTCELQLSTGDTESLAKTAAGDCQVKSKPSSSLASKDNSAVVALRKEIKSFHRRFNSMKVSTIQCRVTIVTVVYLLTSILAVGEHKQYLRENHKVLRNSQDHWELFGELNLYWNYLSFGLLDGLLDELIEENADFIRIREVIDRYREDMQMFKELTMLALFCQVRTDMLSSDPLVEADPPPGFQKIVTEHQWPESITLKDVEEFRQRFLSTFGLPKTAMMVYRIRRRCFEVTWFATLPASVTVLLNKRKGSHRL</sequence>
<keyword evidence="2" id="KW-1185">Reference proteome</keyword>
<protein>
    <submittedName>
        <fullName evidence="1">Uncharacterized protein</fullName>
    </submittedName>
</protein>
<gene>
    <name evidence="1" type="ORF">GBAR_LOCUS21041</name>
</gene>
<dbReference type="AlphaFoldDB" id="A0AA35SWW9"/>
<name>A0AA35SWW9_GEOBA</name>
<reference evidence="1" key="1">
    <citation type="submission" date="2023-03" db="EMBL/GenBank/DDBJ databases">
        <authorList>
            <person name="Steffen K."/>
            <person name="Cardenas P."/>
        </authorList>
    </citation>
    <scope>NUCLEOTIDE SEQUENCE</scope>
</reference>
<comment type="caution">
    <text evidence="1">The sequence shown here is derived from an EMBL/GenBank/DDBJ whole genome shotgun (WGS) entry which is preliminary data.</text>
</comment>
<accession>A0AA35SWW9</accession>
<dbReference type="EMBL" id="CASHTH010002954">
    <property type="protein sequence ID" value="CAI8037625.1"/>
    <property type="molecule type" value="Genomic_DNA"/>
</dbReference>
<proteinExistence type="predicted"/>
<evidence type="ECO:0000313" key="2">
    <source>
        <dbReference type="Proteomes" id="UP001174909"/>
    </source>
</evidence>
<dbReference type="Proteomes" id="UP001174909">
    <property type="component" value="Unassembled WGS sequence"/>
</dbReference>
<organism evidence="1 2">
    <name type="scientific">Geodia barretti</name>
    <name type="common">Barrett's horny sponge</name>
    <dbReference type="NCBI Taxonomy" id="519541"/>
    <lineage>
        <taxon>Eukaryota</taxon>
        <taxon>Metazoa</taxon>
        <taxon>Porifera</taxon>
        <taxon>Demospongiae</taxon>
        <taxon>Heteroscleromorpha</taxon>
        <taxon>Tetractinellida</taxon>
        <taxon>Astrophorina</taxon>
        <taxon>Geodiidae</taxon>
        <taxon>Geodia</taxon>
    </lineage>
</organism>
<feature type="non-terminal residue" evidence="1">
    <location>
        <position position="257"/>
    </location>
</feature>